<dbReference type="Gene3D" id="3.40.190.10">
    <property type="entry name" value="Periplasmic binding protein-like II"/>
    <property type="match status" value="2"/>
</dbReference>
<dbReference type="SUPFAM" id="SSF53850">
    <property type="entry name" value="Periplasmic binding protein-like II"/>
    <property type="match status" value="1"/>
</dbReference>
<dbReference type="Proteomes" id="UP000295765">
    <property type="component" value="Unassembled WGS sequence"/>
</dbReference>
<dbReference type="EMBL" id="SLWY01000019">
    <property type="protein sequence ID" value="TCO79561.1"/>
    <property type="molecule type" value="Genomic_DNA"/>
</dbReference>
<reference evidence="2 3" key="1">
    <citation type="submission" date="2019-03" db="EMBL/GenBank/DDBJ databases">
        <title>Genomic Encyclopedia of Type Strains, Phase IV (KMG-IV): sequencing the most valuable type-strain genomes for metagenomic binning, comparative biology and taxonomic classification.</title>
        <authorList>
            <person name="Goeker M."/>
        </authorList>
    </citation>
    <scope>NUCLEOTIDE SEQUENCE [LARGE SCALE GENOMIC DNA]</scope>
    <source>
        <strain evidence="2 3">DSM 25287</strain>
    </source>
</reference>
<dbReference type="PANTHER" id="PTHR42941">
    <property type="entry name" value="SLL1037 PROTEIN"/>
    <property type="match status" value="1"/>
</dbReference>
<gene>
    <name evidence="2" type="ORF">EV699_11917</name>
</gene>
<keyword evidence="1" id="KW-0732">Signal</keyword>
<evidence type="ECO:0000313" key="3">
    <source>
        <dbReference type="Proteomes" id="UP000295765"/>
    </source>
</evidence>
<organism evidence="2 3">
    <name type="scientific">Plasticicumulans lactativorans</name>
    <dbReference type="NCBI Taxonomy" id="1133106"/>
    <lineage>
        <taxon>Bacteria</taxon>
        <taxon>Pseudomonadati</taxon>
        <taxon>Pseudomonadota</taxon>
        <taxon>Gammaproteobacteria</taxon>
        <taxon>Candidatus Competibacteraceae</taxon>
        <taxon>Plasticicumulans</taxon>
    </lineage>
</organism>
<dbReference type="PANTHER" id="PTHR42941:SF1">
    <property type="entry name" value="SLL1037 PROTEIN"/>
    <property type="match status" value="1"/>
</dbReference>
<dbReference type="Pfam" id="PF16868">
    <property type="entry name" value="NMT1_3"/>
    <property type="match status" value="1"/>
</dbReference>
<name>A0A4R2KY47_9GAMM</name>
<comment type="caution">
    <text evidence="2">The sequence shown here is derived from an EMBL/GenBank/DDBJ whole genome shotgun (WGS) entry which is preliminary data.</text>
</comment>
<evidence type="ECO:0000256" key="1">
    <source>
        <dbReference type="SAM" id="SignalP"/>
    </source>
</evidence>
<sequence>MRIRLGGWLCGLVALFGALALGTTASAQQSVQARVMNDNAVGVVSGGVNGTYVRIAADLATVLDGKDLRVLPILGKGSIQNMQDLLYLRGVDAAIVQSDALEYLRRQPGMGNLPQRVHYIAKLYNEEFHLLARADTANVEALRGRKVNVDVEGSGTSMTASVVFDALGVNVETTHFDQSTAVEKLKAGEIDALAYVAGKPATLFQKLAGSELHLVPLPLNPKLLATYLPSRFTRADYPNLIREGEEVPTLAVSAVLAAYNWPAASQRQQRLERFVGRFFDAFDDFLKPGRHPKWQEVSLSAQVPGWTRARSAQRWLDARGASDAPR</sequence>
<keyword evidence="3" id="KW-1185">Reference proteome</keyword>
<dbReference type="AlphaFoldDB" id="A0A4R2KY47"/>
<feature type="signal peptide" evidence="1">
    <location>
        <begin position="1"/>
        <end position="27"/>
    </location>
</feature>
<dbReference type="InterPro" id="IPR011852">
    <property type="entry name" value="TRAP_TAXI"/>
</dbReference>
<dbReference type="NCBIfam" id="TIGR02122">
    <property type="entry name" value="TRAP_TAXI"/>
    <property type="match status" value="1"/>
</dbReference>
<dbReference type="OrthoDB" id="9780180at2"/>
<protein>
    <submittedName>
        <fullName evidence="2">TRAP transporter TAXI family solute receptor</fullName>
    </submittedName>
</protein>
<feature type="chain" id="PRO_5020630682" evidence="1">
    <location>
        <begin position="28"/>
        <end position="326"/>
    </location>
</feature>
<evidence type="ECO:0000313" key="2">
    <source>
        <dbReference type="EMBL" id="TCO79561.1"/>
    </source>
</evidence>
<keyword evidence="2" id="KW-0675">Receptor</keyword>
<accession>A0A4R2KY47</accession>
<proteinExistence type="predicted"/>
<dbReference type="RefSeq" id="WP_132544627.1">
    <property type="nucleotide sequence ID" value="NZ_SLWY01000019.1"/>
</dbReference>